<dbReference type="SUPFAM" id="SSF51430">
    <property type="entry name" value="NAD(P)-linked oxidoreductase"/>
    <property type="match status" value="1"/>
</dbReference>
<name>A0A2N3L6Z5_9PROT</name>
<gene>
    <name evidence="2" type="ORF">COO92_12380</name>
</gene>
<dbReference type="CDD" id="cd19097">
    <property type="entry name" value="AKR_unchar"/>
    <property type="match status" value="1"/>
</dbReference>
<keyword evidence="3" id="KW-1185">Reference proteome</keyword>
<protein>
    <recommendedName>
        <fullName evidence="1">NADP-dependent oxidoreductase domain-containing protein</fullName>
    </recommendedName>
</protein>
<evidence type="ECO:0000313" key="2">
    <source>
        <dbReference type="EMBL" id="PKR58516.1"/>
    </source>
</evidence>
<evidence type="ECO:0000313" key="3">
    <source>
        <dbReference type="Proteomes" id="UP000233332"/>
    </source>
</evidence>
<evidence type="ECO:0000259" key="1">
    <source>
        <dbReference type="Pfam" id="PF00248"/>
    </source>
</evidence>
<dbReference type="Pfam" id="PF00248">
    <property type="entry name" value="Aldo_ket_red"/>
    <property type="match status" value="1"/>
</dbReference>
<feature type="domain" description="NADP-dependent oxidoreductase" evidence="1">
    <location>
        <begin position="7"/>
        <end position="297"/>
    </location>
</feature>
<sequence length="311" mass="33071">MSANAEKLVLGTAQLGLSYGIANQSGKPDRRAAVKLVHTALAAGVCVLDTARCYGDSEDVLKEALSSANQGNSLRTIVITKVNTPSAEEAAIMNDAALERFAEDGVRASCCALGIDRIPVLLIREAWPLEHPNGFWRALLRLRTAGVIGILGLSAQTVEEGELAAGCSDIGHLQIPFNVLDYRWRETSVLDRISDRPDLTVHVRSVFLQGLLLGGDGISWPAVANGVGPAVRDALLTAQQAIGRSSVADLCIAYVLSYPQIAGLVLGMETAKQLEENLALVSHSPLSAEERLLVDSLIPRVPSALLNPGLW</sequence>
<dbReference type="InterPro" id="IPR036812">
    <property type="entry name" value="NAD(P)_OxRdtase_dom_sf"/>
</dbReference>
<accession>A0A2N3L6Z5</accession>
<organism evidence="2 3">
    <name type="scientific">Thalassospira lohafexi</name>
    <dbReference type="NCBI Taxonomy" id="744227"/>
    <lineage>
        <taxon>Bacteria</taxon>
        <taxon>Pseudomonadati</taxon>
        <taxon>Pseudomonadota</taxon>
        <taxon>Alphaproteobacteria</taxon>
        <taxon>Rhodospirillales</taxon>
        <taxon>Thalassospiraceae</taxon>
        <taxon>Thalassospira</taxon>
    </lineage>
</organism>
<dbReference type="InterPro" id="IPR023210">
    <property type="entry name" value="NADP_OxRdtase_dom"/>
</dbReference>
<dbReference type="PANTHER" id="PTHR43312:SF1">
    <property type="entry name" value="NADP-DEPENDENT OXIDOREDUCTASE DOMAIN-CONTAINING PROTEIN"/>
    <property type="match status" value="1"/>
</dbReference>
<dbReference type="PANTHER" id="PTHR43312">
    <property type="entry name" value="D-THREO-ALDOSE 1-DEHYDROGENASE"/>
    <property type="match status" value="1"/>
</dbReference>
<dbReference type="Gene3D" id="3.20.20.100">
    <property type="entry name" value="NADP-dependent oxidoreductase domain"/>
    <property type="match status" value="1"/>
</dbReference>
<dbReference type="EMBL" id="NXGX01000004">
    <property type="protein sequence ID" value="PKR58516.1"/>
    <property type="molecule type" value="Genomic_DNA"/>
</dbReference>
<comment type="caution">
    <text evidence="2">The sequence shown here is derived from an EMBL/GenBank/DDBJ whole genome shotgun (WGS) entry which is preliminary data.</text>
</comment>
<dbReference type="AlphaFoldDB" id="A0A2N3L6Z5"/>
<dbReference type="Proteomes" id="UP000233332">
    <property type="component" value="Unassembled WGS sequence"/>
</dbReference>
<proteinExistence type="predicted"/>
<reference evidence="2 3" key="1">
    <citation type="submission" date="2017-09" db="EMBL/GenBank/DDBJ databases">
        <title>Biodiversity and function of Thalassospira species in the particle-attached aromatic-hydrocarbon-degrading consortia from the surface seawater of the China South Sea.</title>
        <authorList>
            <person name="Dong C."/>
            <person name="Lai Q."/>
            <person name="Shao Z."/>
        </authorList>
    </citation>
    <scope>NUCLEOTIDE SEQUENCE [LARGE SCALE GENOMIC DNA]</scope>
    <source>
        <strain evidence="2 3">139Z-12</strain>
    </source>
</reference>
<dbReference type="InterPro" id="IPR053135">
    <property type="entry name" value="AKR2_Oxidoreductase"/>
</dbReference>
<dbReference type="RefSeq" id="WP_101302479.1">
    <property type="nucleotide sequence ID" value="NZ_NXGX01000004.1"/>
</dbReference>